<dbReference type="InterPro" id="IPR001387">
    <property type="entry name" value="Cro/C1-type_HTH"/>
</dbReference>
<dbReference type="Pfam" id="PF01381">
    <property type="entry name" value="HTH_3"/>
    <property type="match status" value="1"/>
</dbReference>
<accession>A0A7K3WYS5</accession>
<organism evidence="2 3">
    <name type="scientific">Cryomorpha ignava</name>
    <dbReference type="NCBI Taxonomy" id="101383"/>
    <lineage>
        <taxon>Bacteria</taxon>
        <taxon>Pseudomonadati</taxon>
        <taxon>Bacteroidota</taxon>
        <taxon>Flavobacteriia</taxon>
        <taxon>Flavobacteriales</taxon>
        <taxon>Cryomorphaceae</taxon>
        <taxon>Cryomorpha</taxon>
    </lineage>
</organism>
<dbReference type="SUPFAM" id="SSF47413">
    <property type="entry name" value="lambda repressor-like DNA-binding domains"/>
    <property type="match status" value="1"/>
</dbReference>
<keyword evidence="3" id="KW-1185">Reference proteome</keyword>
<dbReference type="RefSeq" id="WP_163287279.1">
    <property type="nucleotide sequence ID" value="NZ_JAAGVY010000089.1"/>
</dbReference>
<dbReference type="CDD" id="cd00093">
    <property type="entry name" value="HTH_XRE"/>
    <property type="match status" value="1"/>
</dbReference>
<dbReference type="PROSITE" id="PS50943">
    <property type="entry name" value="HTH_CROC1"/>
    <property type="match status" value="1"/>
</dbReference>
<dbReference type="Proteomes" id="UP000486602">
    <property type="component" value="Unassembled WGS sequence"/>
</dbReference>
<gene>
    <name evidence="2" type="ORF">G3O08_20300</name>
</gene>
<dbReference type="GO" id="GO:0003677">
    <property type="term" value="F:DNA binding"/>
    <property type="evidence" value="ECO:0007669"/>
    <property type="project" value="InterPro"/>
</dbReference>
<feature type="domain" description="HTH cro/C1-type" evidence="1">
    <location>
        <begin position="14"/>
        <end position="67"/>
    </location>
</feature>
<name>A0A7K3WYS5_9FLAO</name>
<dbReference type="SMART" id="SM00530">
    <property type="entry name" value="HTH_XRE"/>
    <property type="match status" value="1"/>
</dbReference>
<dbReference type="EMBL" id="JAAGVY010000089">
    <property type="protein sequence ID" value="NEN25835.1"/>
    <property type="molecule type" value="Genomic_DNA"/>
</dbReference>
<dbReference type="Gene3D" id="1.10.260.40">
    <property type="entry name" value="lambda repressor-like DNA-binding domains"/>
    <property type="match status" value="1"/>
</dbReference>
<dbReference type="AlphaFoldDB" id="A0A7K3WYS5"/>
<evidence type="ECO:0000259" key="1">
    <source>
        <dbReference type="PROSITE" id="PS50943"/>
    </source>
</evidence>
<protein>
    <submittedName>
        <fullName evidence="2">Helix-turn-helix transcriptional regulator</fullName>
    </submittedName>
</protein>
<sequence length="81" mass="9601">MEKVLLNEEMLSEIRDIRRSKEYSQEYMAVAMGISQNSYNRLVTGQTKMTIDKPFLISRLLEIQVYSERETDSYRGYRISP</sequence>
<comment type="caution">
    <text evidence="2">The sequence shown here is derived from an EMBL/GenBank/DDBJ whole genome shotgun (WGS) entry which is preliminary data.</text>
</comment>
<proteinExistence type="predicted"/>
<reference evidence="2 3" key="1">
    <citation type="submission" date="2020-02" db="EMBL/GenBank/DDBJ databases">
        <title>Out from the shadows clarifying the taxonomy of the family Cryomorphaceae and related taxa by utilizing the GTDB taxonomic framework.</title>
        <authorList>
            <person name="Bowman J.P."/>
        </authorList>
    </citation>
    <scope>NUCLEOTIDE SEQUENCE [LARGE SCALE GENOMIC DNA]</scope>
    <source>
        <strain evidence="2 3">QSSC 1-22</strain>
    </source>
</reference>
<dbReference type="InterPro" id="IPR010982">
    <property type="entry name" value="Lambda_DNA-bd_dom_sf"/>
</dbReference>
<evidence type="ECO:0000313" key="3">
    <source>
        <dbReference type="Proteomes" id="UP000486602"/>
    </source>
</evidence>
<evidence type="ECO:0000313" key="2">
    <source>
        <dbReference type="EMBL" id="NEN25835.1"/>
    </source>
</evidence>